<protein>
    <submittedName>
        <fullName evidence="1">Uncharacterized protein</fullName>
    </submittedName>
</protein>
<proteinExistence type="predicted"/>
<evidence type="ECO:0000313" key="3">
    <source>
        <dbReference type="Proteomes" id="UP000018208"/>
    </source>
</evidence>
<organism evidence="1">
    <name type="scientific">Spironucleus salmonicida</name>
    <dbReference type="NCBI Taxonomy" id="348837"/>
    <lineage>
        <taxon>Eukaryota</taxon>
        <taxon>Metamonada</taxon>
        <taxon>Diplomonadida</taxon>
        <taxon>Hexamitidae</taxon>
        <taxon>Hexamitinae</taxon>
        <taxon>Spironucleus</taxon>
    </lineage>
</organism>
<accession>V6LN33</accession>
<sequence length="707" mass="81005">MGCASSKGEDLAETHIEFINTSHPIVDITSPREDNIIVLNQPEENLQDSNLKVSQLGFQPKALPAIPTLKQLDKEIKQQSKKVAVKQLVTKPTIQIQNYPQGILVNKITEAIDIIHPNSLHFLIESQMEPEEQAMLAWKLISSNYEQEDPTVTLQMCEQALVGIFGFVEIVQKWIVYQKQYFCVDKSKFIRIFIALHLLTHGESIHRLVYTGKSADDDVWSLFQFINCNSLHGKFVESQKQLTFDEYTSTLKSQYYDESWLLQLLNLSKTNTVTGTKSSLQFMLTRIQIIDDLDFLAQMIYYIANAFQETLIIQKQLLINIFNAETEFIDFIFPELCQTSQQFYLKLQLLYFNYLQIDQLHYSFENMTQKELFGALNLPITPSQSYDVTSMILSQKYQNIAGLLNISKFNTKKRRIHNLSAMSKTAQIVHFEPFSLVEFQQIHSPEFLYNFTCTLCSAQELPISQAVNLIESVFGPQEQIRLLASLISQKTDLVLEIEDFNDIFRISRNFSEGKKFCSEMKVLYLCGIGALDQSESTEKQLQMALKLCQAEELTFLCDIIQGVNYNSNIIVPNNSYIFKGIQSQDQIDDCIEPFFSLLEANQTRMVDIGKLFKRLFSASNYIVQRLENSELERDRDALSAFFIVSFYKSVGVSPALHALNGDELDCEIANDMLNAIGVQIDSEARSIDAFSLDIKAQCEDWVVELFC</sequence>
<dbReference type="VEuPathDB" id="GiardiaDB:SS50377_22376"/>
<dbReference type="EMBL" id="KI546166">
    <property type="protein sequence ID" value="EST42129.1"/>
    <property type="molecule type" value="Genomic_DNA"/>
</dbReference>
<evidence type="ECO:0000313" key="1">
    <source>
        <dbReference type="EMBL" id="EST42129.1"/>
    </source>
</evidence>
<evidence type="ECO:0000313" key="2">
    <source>
        <dbReference type="EMBL" id="KAH0574761.1"/>
    </source>
</evidence>
<dbReference type="AlphaFoldDB" id="V6LN33"/>
<keyword evidence="3" id="KW-1185">Reference proteome</keyword>
<name>V6LN33_9EUKA</name>
<reference evidence="2" key="2">
    <citation type="submission" date="2020-12" db="EMBL/GenBank/DDBJ databases">
        <title>New Spironucleus salmonicida genome in near-complete chromosomes.</title>
        <authorList>
            <person name="Xu F."/>
            <person name="Kurt Z."/>
            <person name="Jimenez-Gonzalez A."/>
            <person name="Astvaldsson A."/>
            <person name="Andersson J.O."/>
            <person name="Svard S.G."/>
        </authorList>
    </citation>
    <scope>NUCLEOTIDE SEQUENCE</scope>
    <source>
        <strain evidence="2">ATCC 50377</strain>
    </source>
</reference>
<reference evidence="1 2" key="1">
    <citation type="journal article" date="2014" name="PLoS Genet.">
        <title>The Genome of Spironucleus salmonicida Highlights a Fish Pathogen Adapted to Fluctuating Environments.</title>
        <authorList>
            <person name="Xu F."/>
            <person name="Jerlstrom-Hultqvist J."/>
            <person name="Einarsson E."/>
            <person name="Astvaldsson A."/>
            <person name="Svard S.G."/>
            <person name="Andersson J.O."/>
        </authorList>
    </citation>
    <scope>NUCLEOTIDE SEQUENCE</scope>
    <source>
        <strain evidence="2">ATCC 50377</strain>
    </source>
</reference>
<dbReference type="EMBL" id="AUWU02000003">
    <property type="protein sequence ID" value="KAH0574761.1"/>
    <property type="molecule type" value="Genomic_DNA"/>
</dbReference>
<gene>
    <name evidence="1" type="ORF">SS50377_18437</name>
    <name evidence="2" type="ORF">SS50377_22376</name>
</gene>
<dbReference type="Proteomes" id="UP000018208">
    <property type="component" value="Unassembled WGS sequence"/>
</dbReference>